<evidence type="ECO:0000256" key="2">
    <source>
        <dbReference type="ARBA" id="ARBA00022723"/>
    </source>
</evidence>
<evidence type="ECO:0000256" key="3">
    <source>
        <dbReference type="ARBA" id="ARBA00022729"/>
    </source>
</evidence>
<dbReference type="Pfam" id="PF13531">
    <property type="entry name" value="SBP_bac_11"/>
    <property type="match status" value="1"/>
</dbReference>
<keyword evidence="2 4" id="KW-0479">Metal-binding</keyword>
<evidence type="ECO:0000256" key="1">
    <source>
        <dbReference type="ARBA" id="ARBA00009175"/>
    </source>
</evidence>
<accession>B4S4X3</accession>
<keyword evidence="4" id="KW-0500">Molybdenum</keyword>
<dbReference type="PROSITE" id="PS51257">
    <property type="entry name" value="PROKAR_LIPOPROTEIN"/>
    <property type="match status" value="1"/>
</dbReference>
<protein>
    <submittedName>
        <fullName evidence="5">Molybdenum ABC transporter, periplasmic molybdate-binding protein</fullName>
    </submittedName>
</protein>
<dbReference type="InterPro" id="IPR044084">
    <property type="entry name" value="AvModA-like_subst-bd"/>
</dbReference>
<organism evidence="5 6">
    <name type="scientific">Prosthecochloris aestuarii (strain DSM 271 / SK 413)</name>
    <dbReference type="NCBI Taxonomy" id="290512"/>
    <lineage>
        <taxon>Bacteria</taxon>
        <taxon>Pseudomonadati</taxon>
        <taxon>Chlorobiota</taxon>
        <taxon>Chlorobiia</taxon>
        <taxon>Chlorobiales</taxon>
        <taxon>Chlorobiaceae</taxon>
        <taxon>Prosthecochloris</taxon>
    </lineage>
</organism>
<keyword evidence="3" id="KW-0732">Signal</keyword>
<feature type="binding site" evidence="4">
    <location>
        <position position="178"/>
    </location>
    <ligand>
        <name>molybdate</name>
        <dbReference type="ChEBI" id="CHEBI:36264"/>
    </ligand>
</feature>
<dbReference type="EMBL" id="CP001108">
    <property type="protein sequence ID" value="ACF45471.1"/>
    <property type="molecule type" value="Genomic_DNA"/>
</dbReference>
<proteinExistence type="inferred from homology"/>
<sequence>MNRGLLLLLFMVQLMVSGCGPQSEPARQERPVLHIAAAANLSYVIDELTGLFRTRFPQYASADIRVTKASSGSLTAQIRNNAPYDLFLAANTAYPEALYNDSLSVGEPVVYAEGVPVLVYSKTLDASRGIGFLTDDEVSRIAIAQPELAPYGQAAVDIMRNAEVYDRVVSKLVYGSSVTQTFQHAVTAVDAAFIAQSLLYGDTGNEVEKNGLLVMEFSPDEYQTALLRQAMVLLDGENRLAADFFDFIRGFEAREVFKEYGYRVE</sequence>
<dbReference type="SUPFAM" id="SSF53850">
    <property type="entry name" value="Periplasmic binding protein-like II"/>
    <property type="match status" value="1"/>
</dbReference>
<dbReference type="KEGG" id="paa:Paes_0414"/>
<gene>
    <name evidence="5" type="ordered locus">Paes_0414</name>
</gene>
<comment type="similarity">
    <text evidence="1">Belongs to the bacterial solute-binding protein ModA family.</text>
</comment>
<dbReference type="Gene3D" id="3.40.190.10">
    <property type="entry name" value="Periplasmic binding protein-like II"/>
    <property type="match status" value="2"/>
</dbReference>
<evidence type="ECO:0000313" key="6">
    <source>
        <dbReference type="Proteomes" id="UP000002725"/>
    </source>
</evidence>
<dbReference type="NCBIfam" id="TIGR01256">
    <property type="entry name" value="modA"/>
    <property type="match status" value="1"/>
</dbReference>
<dbReference type="HOGENOM" id="CLU_065520_1_0_10"/>
<dbReference type="GO" id="GO:0046872">
    <property type="term" value="F:metal ion binding"/>
    <property type="evidence" value="ECO:0007669"/>
    <property type="project" value="UniProtKB-KW"/>
</dbReference>
<feature type="binding site" evidence="4">
    <location>
        <position position="71"/>
    </location>
    <ligand>
        <name>molybdate</name>
        <dbReference type="ChEBI" id="CHEBI:36264"/>
    </ligand>
</feature>
<dbReference type="Proteomes" id="UP000002725">
    <property type="component" value="Chromosome"/>
</dbReference>
<dbReference type="InterPro" id="IPR005950">
    <property type="entry name" value="ModA"/>
</dbReference>
<dbReference type="PANTHER" id="PTHR30632">
    <property type="entry name" value="MOLYBDATE-BINDING PERIPLASMIC PROTEIN"/>
    <property type="match status" value="1"/>
</dbReference>
<dbReference type="PANTHER" id="PTHR30632:SF14">
    <property type="entry name" value="TUNGSTATE_MOLYBDATE_CHROMATE-BINDING PROTEIN MODA"/>
    <property type="match status" value="1"/>
</dbReference>
<dbReference type="CDD" id="cd13539">
    <property type="entry name" value="PBP2_AvModA"/>
    <property type="match status" value="1"/>
</dbReference>
<name>B4S4X3_PROA2</name>
<dbReference type="RefSeq" id="WP_012505008.1">
    <property type="nucleotide sequence ID" value="NC_011059.1"/>
</dbReference>
<dbReference type="STRING" id="290512.Paes_0414"/>
<dbReference type="InterPro" id="IPR050682">
    <property type="entry name" value="ModA/WtpA"/>
</dbReference>
<keyword evidence="6" id="KW-1185">Reference proteome</keyword>
<dbReference type="eggNOG" id="COG0725">
    <property type="taxonomic scope" value="Bacteria"/>
</dbReference>
<dbReference type="AlphaFoldDB" id="B4S4X3"/>
<dbReference type="GO" id="GO:0030973">
    <property type="term" value="F:molybdate ion binding"/>
    <property type="evidence" value="ECO:0007669"/>
    <property type="project" value="InterPro"/>
</dbReference>
<evidence type="ECO:0000256" key="4">
    <source>
        <dbReference type="PIRSR" id="PIRSR004846-1"/>
    </source>
</evidence>
<reference evidence="5" key="1">
    <citation type="submission" date="2008-06" db="EMBL/GenBank/DDBJ databases">
        <title>Complete sequence of chromosome of Prosthecochloris aestuarii DSM 271.</title>
        <authorList>
            <consortium name="US DOE Joint Genome Institute"/>
            <person name="Lucas S."/>
            <person name="Copeland A."/>
            <person name="Lapidus A."/>
            <person name="Glavina del Rio T."/>
            <person name="Dalin E."/>
            <person name="Tice H."/>
            <person name="Bruce D."/>
            <person name="Goodwin L."/>
            <person name="Pitluck S."/>
            <person name="Schmutz J."/>
            <person name="Larimer F."/>
            <person name="Land M."/>
            <person name="Hauser L."/>
            <person name="Kyrpides N."/>
            <person name="Anderson I."/>
            <person name="Liu Z."/>
            <person name="Li T."/>
            <person name="Zhao F."/>
            <person name="Overmann J."/>
            <person name="Bryant D.A."/>
            <person name="Richardson P."/>
        </authorList>
    </citation>
    <scope>NUCLEOTIDE SEQUENCE [LARGE SCALE GENOMIC DNA]</scope>
    <source>
        <strain evidence="5">DSM 271</strain>
    </source>
</reference>
<evidence type="ECO:0000313" key="5">
    <source>
        <dbReference type="EMBL" id="ACF45471.1"/>
    </source>
</evidence>
<dbReference type="GO" id="GO:0015689">
    <property type="term" value="P:molybdate ion transport"/>
    <property type="evidence" value="ECO:0007669"/>
    <property type="project" value="InterPro"/>
</dbReference>
<dbReference type="PIRSF" id="PIRSF004846">
    <property type="entry name" value="ModA"/>
    <property type="match status" value="1"/>
</dbReference>